<comment type="caution">
    <text evidence="1">The sequence shown here is derived from an EMBL/GenBank/DDBJ whole genome shotgun (WGS) entry which is preliminary data.</text>
</comment>
<keyword evidence="2" id="KW-1185">Reference proteome</keyword>
<evidence type="ECO:0000313" key="1">
    <source>
        <dbReference type="EMBL" id="VEL43156.1"/>
    </source>
</evidence>
<dbReference type="EMBL" id="CAAALY010279207">
    <property type="protein sequence ID" value="VEL43156.1"/>
    <property type="molecule type" value="Genomic_DNA"/>
</dbReference>
<organism evidence="1 2">
    <name type="scientific">Protopolystoma xenopodis</name>
    <dbReference type="NCBI Taxonomy" id="117903"/>
    <lineage>
        <taxon>Eukaryota</taxon>
        <taxon>Metazoa</taxon>
        <taxon>Spiralia</taxon>
        <taxon>Lophotrochozoa</taxon>
        <taxon>Platyhelminthes</taxon>
        <taxon>Monogenea</taxon>
        <taxon>Polyopisthocotylea</taxon>
        <taxon>Polystomatidea</taxon>
        <taxon>Polystomatidae</taxon>
        <taxon>Protopolystoma</taxon>
    </lineage>
</organism>
<dbReference type="AlphaFoldDB" id="A0A448XRJ3"/>
<gene>
    <name evidence="1" type="ORF">PXEA_LOCUS36596</name>
</gene>
<sequence length="116" mass="12692">MKQHSSLSQQHILLHDFGDHKRLVRFGAKLGNSLFPQLHKGWERTGHLNCVKLLSTFSHFHESSTHKNLVGAMGQSCLPYSLAVIALLIDTMASGSTRRGFGSLNGRLEGLAKGVA</sequence>
<evidence type="ECO:0000313" key="2">
    <source>
        <dbReference type="Proteomes" id="UP000784294"/>
    </source>
</evidence>
<reference evidence="1" key="1">
    <citation type="submission" date="2018-11" db="EMBL/GenBank/DDBJ databases">
        <authorList>
            <consortium name="Pathogen Informatics"/>
        </authorList>
    </citation>
    <scope>NUCLEOTIDE SEQUENCE</scope>
</reference>
<name>A0A448XRJ3_9PLAT</name>
<dbReference type="Proteomes" id="UP000784294">
    <property type="component" value="Unassembled WGS sequence"/>
</dbReference>
<protein>
    <submittedName>
        <fullName evidence="1">Uncharacterized protein</fullName>
    </submittedName>
</protein>
<accession>A0A448XRJ3</accession>
<proteinExistence type="predicted"/>